<evidence type="ECO:0000256" key="3">
    <source>
        <dbReference type="PROSITE-ProRule" id="PRU00708"/>
    </source>
</evidence>
<name>A0A199VSD0_ANACO</name>
<evidence type="ECO:0000256" key="4">
    <source>
        <dbReference type="SAM" id="MobiDB-lite"/>
    </source>
</evidence>
<feature type="compositionally biased region" description="Low complexity" evidence="4">
    <location>
        <begin position="28"/>
        <end position="41"/>
    </location>
</feature>
<keyword evidence="2" id="KW-0809">Transit peptide</keyword>
<gene>
    <name evidence="5" type="ORF">ACMD2_04228</name>
</gene>
<dbReference type="PANTHER" id="PTHR47581">
    <property type="entry name" value="OS09G0431600 PROTEIN"/>
    <property type="match status" value="1"/>
</dbReference>
<proteinExistence type="predicted"/>
<dbReference type="PROSITE" id="PS51375">
    <property type="entry name" value="PPR"/>
    <property type="match status" value="3"/>
</dbReference>
<keyword evidence="1" id="KW-0677">Repeat</keyword>
<dbReference type="Proteomes" id="UP000092600">
    <property type="component" value="Unassembled WGS sequence"/>
</dbReference>
<dbReference type="InterPro" id="IPR002885">
    <property type="entry name" value="PPR_rpt"/>
</dbReference>
<dbReference type="STRING" id="4615.A0A199VSD0"/>
<dbReference type="Gene3D" id="3.10.580.10">
    <property type="entry name" value="CBS-domain"/>
    <property type="match status" value="1"/>
</dbReference>
<dbReference type="SUPFAM" id="SSF54631">
    <property type="entry name" value="CBS-domain pair"/>
    <property type="match status" value="1"/>
</dbReference>
<dbReference type="InterPro" id="IPR044781">
    <property type="entry name" value="At5g10690-like"/>
</dbReference>
<dbReference type="Pfam" id="PF13041">
    <property type="entry name" value="PPR_2"/>
    <property type="match status" value="1"/>
</dbReference>
<protein>
    <submittedName>
        <fullName evidence="5">Pentatricopeptide repeat-containing protein</fullName>
    </submittedName>
</protein>
<feature type="region of interest" description="Disordered" evidence="4">
    <location>
        <begin position="21"/>
        <end position="58"/>
    </location>
</feature>
<reference evidence="5 6" key="1">
    <citation type="journal article" date="2016" name="DNA Res.">
        <title>The draft genome of MD-2 pineapple using hybrid error correction of long reads.</title>
        <authorList>
            <person name="Redwan R.M."/>
            <person name="Saidin A."/>
            <person name="Kumar S.V."/>
        </authorList>
    </citation>
    <scope>NUCLEOTIDE SEQUENCE [LARGE SCALE GENOMIC DNA]</scope>
    <source>
        <strain evidence="6">cv. MD2</strain>
        <tissue evidence="5">Leaf</tissue>
    </source>
</reference>
<evidence type="ECO:0000256" key="1">
    <source>
        <dbReference type="ARBA" id="ARBA00022737"/>
    </source>
</evidence>
<dbReference type="PANTHER" id="PTHR47581:SF2">
    <property type="entry name" value="OS09G0431600 PROTEIN"/>
    <property type="match status" value="1"/>
</dbReference>
<dbReference type="Pfam" id="PF01535">
    <property type="entry name" value="PPR"/>
    <property type="match status" value="1"/>
</dbReference>
<dbReference type="EMBL" id="LSRQ01000999">
    <property type="protein sequence ID" value="OAY79831.1"/>
    <property type="molecule type" value="Genomic_DNA"/>
</dbReference>
<feature type="repeat" description="PPR" evidence="3">
    <location>
        <begin position="94"/>
        <end position="124"/>
    </location>
</feature>
<organism evidence="5 6">
    <name type="scientific">Ananas comosus</name>
    <name type="common">Pineapple</name>
    <name type="synonym">Ananas ananas</name>
    <dbReference type="NCBI Taxonomy" id="4615"/>
    <lineage>
        <taxon>Eukaryota</taxon>
        <taxon>Viridiplantae</taxon>
        <taxon>Streptophyta</taxon>
        <taxon>Embryophyta</taxon>
        <taxon>Tracheophyta</taxon>
        <taxon>Spermatophyta</taxon>
        <taxon>Magnoliopsida</taxon>
        <taxon>Liliopsida</taxon>
        <taxon>Poales</taxon>
        <taxon>Bromeliaceae</taxon>
        <taxon>Bromelioideae</taxon>
        <taxon>Ananas</taxon>
    </lineage>
</organism>
<dbReference type="NCBIfam" id="TIGR00756">
    <property type="entry name" value="PPR"/>
    <property type="match status" value="2"/>
</dbReference>
<dbReference type="Pfam" id="PF12854">
    <property type="entry name" value="PPR_1"/>
    <property type="match status" value="1"/>
</dbReference>
<comment type="caution">
    <text evidence="5">The sequence shown here is derived from an EMBL/GenBank/DDBJ whole genome shotgun (WGS) entry which is preliminary data.</text>
</comment>
<dbReference type="InterPro" id="IPR046342">
    <property type="entry name" value="CBS_dom_sf"/>
</dbReference>
<dbReference type="Gene3D" id="1.25.40.10">
    <property type="entry name" value="Tetratricopeptide repeat domain"/>
    <property type="match status" value="2"/>
</dbReference>
<feature type="repeat" description="PPR" evidence="3">
    <location>
        <begin position="206"/>
        <end position="240"/>
    </location>
</feature>
<feature type="repeat" description="PPR" evidence="3">
    <location>
        <begin position="241"/>
        <end position="271"/>
    </location>
</feature>
<evidence type="ECO:0000313" key="5">
    <source>
        <dbReference type="EMBL" id="OAY79831.1"/>
    </source>
</evidence>
<evidence type="ECO:0000313" key="6">
    <source>
        <dbReference type="Proteomes" id="UP000092600"/>
    </source>
</evidence>
<dbReference type="CDD" id="cd02205">
    <property type="entry name" value="CBS_pair_SF"/>
    <property type="match status" value="1"/>
</dbReference>
<dbReference type="InterPro" id="IPR011990">
    <property type="entry name" value="TPR-like_helical_dom_sf"/>
</dbReference>
<evidence type="ECO:0000256" key="2">
    <source>
        <dbReference type="ARBA" id="ARBA00022946"/>
    </source>
</evidence>
<accession>A0A199VSD0</accession>
<sequence length="634" mass="70134">MPRLLRFHSLSPPLQETLVSPNPPFLSLPPRSSSSPAPSSARRVRRALSTPSKPHSAPNLRRLTSRIVDLTRRRQLDQIFEEVEVAKERYGEMNTIVMNAVMEACVHCGDVDSAIRIFDEMSKRANGGVDSVSFGILLKGLGKARRVDEAFHILESVDLGTAARNPRLSPQVIYGLLNAILEAGDMRRANALVARCRHVLHQEGNPVLLYNLLMKGYINTNFPLGALTVRDEILRQGLKPDILTYNTLVSACVRSGEIDKAIQLLAEMKEEARKYNSYELLPDAVTYTTLLKGLGNGKDLLSVVKIVVEMKSSLLTIDRTAYTAMIDALLACGSIKCNLCTVFIIQSALCIFGELIKQAGRNNNLRPKPHLYLSMMRAFAIIGDFDMVKRLHLRMWPDSAGSIPFSAQAEADELLMEAAINDNQVDLARELLSNIINKREIFTWTSRGGMVAVRVEALSGFTNSILTPCVLPQVLVNDPVEKHMIPFEKANPLPASSSLNEVVMRFFKEPAVPVIDDWGSCIGIVHRCDCIKLDAPLSTVMRGPPPCVTALTSVGRVIDLILEKKYEIIVVVRNSNVYESSYSSSSRPLGVFSLARLLKSAIGASEMQDAIVSKIFDQQKVRSIIDVILDTDDR</sequence>
<dbReference type="AlphaFoldDB" id="A0A199VSD0"/>